<dbReference type="FunFam" id="3.30.70.270:FF:000001">
    <property type="entry name" value="Diguanylate cyclase domain protein"/>
    <property type="match status" value="1"/>
</dbReference>
<dbReference type="InterPro" id="IPR029787">
    <property type="entry name" value="Nucleotide_cyclase"/>
</dbReference>
<dbReference type="SUPFAM" id="SSF55073">
    <property type="entry name" value="Nucleotide cyclase"/>
    <property type="match status" value="1"/>
</dbReference>
<dbReference type="GO" id="GO:0005886">
    <property type="term" value="C:plasma membrane"/>
    <property type="evidence" value="ECO:0007669"/>
    <property type="project" value="TreeGrafter"/>
</dbReference>
<keyword evidence="3" id="KW-0472">Membrane</keyword>
<evidence type="ECO:0000259" key="4">
    <source>
        <dbReference type="PROSITE" id="PS50887"/>
    </source>
</evidence>
<comment type="catalytic activity">
    <reaction evidence="2">
        <text>2 GTP = 3',3'-c-di-GMP + 2 diphosphate</text>
        <dbReference type="Rhea" id="RHEA:24898"/>
        <dbReference type="ChEBI" id="CHEBI:33019"/>
        <dbReference type="ChEBI" id="CHEBI:37565"/>
        <dbReference type="ChEBI" id="CHEBI:58805"/>
        <dbReference type="EC" id="2.7.7.65"/>
    </reaction>
</comment>
<dbReference type="GO" id="GO:0043709">
    <property type="term" value="P:cell adhesion involved in single-species biofilm formation"/>
    <property type="evidence" value="ECO:0007669"/>
    <property type="project" value="TreeGrafter"/>
</dbReference>
<feature type="domain" description="GGDEF" evidence="4">
    <location>
        <begin position="171"/>
        <end position="304"/>
    </location>
</feature>
<evidence type="ECO:0000256" key="2">
    <source>
        <dbReference type="ARBA" id="ARBA00034247"/>
    </source>
</evidence>
<evidence type="ECO:0000313" key="5">
    <source>
        <dbReference type="EMBL" id="GGK24007.1"/>
    </source>
</evidence>
<gene>
    <name evidence="5" type="ORF">GCM10011322_08320</name>
</gene>
<dbReference type="InterPro" id="IPR043128">
    <property type="entry name" value="Rev_trsase/Diguanyl_cyclase"/>
</dbReference>
<dbReference type="PANTHER" id="PTHR45138">
    <property type="entry name" value="REGULATORY COMPONENTS OF SENSORY TRANSDUCTION SYSTEM"/>
    <property type="match status" value="1"/>
</dbReference>
<evidence type="ECO:0000256" key="3">
    <source>
        <dbReference type="SAM" id="Phobius"/>
    </source>
</evidence>
<dbReference type="Pfam" id="PF00990">
    <property type="entry name" value="GGDEF"/>
    <property type="match status" value="1"/>
</dbReference>
<feature type="transmembrane region" description="Helical" evidence="3">
    <location>
        <begin position="63"/>
        <end position="86"/>
    </location>
</feature>
<dbReference type="PANTHER" id="PTHR45138:SF9">
    <property type="entry name" value="DIGUANYLATE CYCLASE DGCM-RELATED"/>
    <property type="match status" value="1"/>
</dbReference>
<sequence>MSASAAARDDLTFYDILRRLPLGRSYVLRLFLVCFVGTHVPLVAFTVTVLLGGAVPLEQSAPALITLLVATLVGTGMTLVAVRAALAPIVRSIGALRAYNTARILPDLPLRDDDEASELMATVRIVCERLEVELRRREHQASTDALTGLANRMGFFDGSVRILNAARRAGTETALVLFDIDRFKSINDTFGHPAGDAVIAAVAGIIADVAGEGAFAGRLGGEEFALLLPCTDAAAARDVAERVRAAVARLEVEACPGRAITISGGFTALDVFREPGLDGAIERADRALYAAKEGGRDRIVDAVETGRRALAAL</sequence>
<accession>A0A917Q546</accession>
<evidence type="ECO:0000256" key="1">
    <source>
        <dbReference type="ARBA" id="ARBA00012528"/>
    </source>
</evidence>
<dbReference type="RefSeq" id="WP_188909873.1">
    <property type="nucleotide sequence ID" value="NZ_BMMF01000002.1"/>
</dbReference>
<keyword evidence="3" id="KW-1133">Transmembrane helix</keyword>
<dbReference type="CDD" id="cd01949">
    <property type="entry name" value="GGDEF"/>
    <property type="match status" value="1"/>
</dbReference>
<dbReference type="SMART" id="SM00267">
    <property type="entry name" value="GGDEF"/>
    <property type="match status" value="1"/>
</dbReference>
<dbReference type="EC" id="2.7.7.65" evidence="1"/>
<organism evidence="5 6">
    <name type="scientific">Salinarimonas ramus</name>
    <dbReference type="NCBI Taxonomy" id="690164"/>
    <lineage>
        <taxon>Bacteria</taxon>
        <taxon>Pseudomonadati</taxon>
        <taxon>Pseudomonadota</taxon>
        <taxon>Alphaproteobacteria</taxon>
        <taxon>Hyphomicrobiales</taxon>
        <taxon>Salinarimonadaceae</taxon>
        <taxon>Salinarimonas</taxon>
    </lineage>
</organism>
<dbReference type="Proteomes" id="UP000600449">
    <property type="component" value="Unassembled WGS sequence"/>
</dbReference>
<proteinExistence type="predicted"/>
<feature type="transmembrane region" description="Helical" evidence="3">
    <location>
        <begin position="26"/>
        <end position="51"/>
    </location>
</feature>
<dbReference type="GO" id="GO:0052621">
    <property type="term" value="F:diguanylate cyclase activity"/>
    <property type="evidence" value="ECO:0007669"/>
    <property type="project" value="UniProtKB-EC"/>
</dbReference>
<protein>
    <recommendedName>
        <fullName evidence="1">diguanylate cyclase</fullName>
        <ecNumber evidence="1">2.7.7.65</ecNumber>
    </recommendedName>
</protein>
<dbReference type="Gene3D" id="3.30.70.270">
    <property type="match status" value="1"/>
</dbReference>
<evidence type="ECO:0000313" key="6">
    <source>
        <dbReference type="Proteomes" id="UP000600449"/>
    </source>
</evidence>
<name>A0A917Q546_9HYPH</name>
<dbReference type="NCBIfam" id="TIGR00254">
    <property type="entry name" value="GGDEF"/>
    <property type="match status" value="1"/>
</dbReference>
<dbReference type="AlphaFoldDB" id="A0A917Q546"/>
<reference evidence="5 6" key="1">
    <citation type="journal article" date="2014" name="Int. J. Syst. Evol. Microbiol.">
        <title>Complete genome sequence of Corynebacterium casei LMG S-19264T (=DSM 44701T), isolated from a smear-ripened cheese.</title>
        <authorList>
            <consortium name="US DOE Joint Genome Institute (JGI-PGF)"/>
            <person name="Walter F."/>
            <person name="Albersmeier A."/>
            <person name="Kalinowski J."/>
            <person name="Ruckert C."/>
        </authorList>
    </citation>
    <scope>NUCLEOTIDE SEQUENCE [LARGE SCALE GENOMIC DNA]</scope>
    <source>
        <strain evidence="5 6">CGMCC 1.9161</strain>
    </source>
</reference>
<comment type="caution">
    <text evidence="5">The sequence shown here is derived from an EMBL/GenBank/DDBJ whole genome shotgun (WGS) entry which is preliminary data.</text>
</comment>
<dbReference type="GO" id="GO:1902201">
    <property type="term" value="P:negative regulation of bacterial-type flagellum-dependent cell motility"/>
    <property type="evidence" value="ECO:0007669"/>
    <property type="project" value="TreeGrafter"/>
</dbReference>
<keyword evidence="3" id="KW-0812">Transmembrane</keyword>
<keyword evidence="6" id="KW-1185">Reference proteome</keyword>
<dbReference type="EMBL" id="BMMF01000002">
    <property type="protein sequence ID" value="GGK24007.1"/>
    <property type="molecule type" value="Genomic_DNA"/>
</dbReference>
<dbReference type="PROSITE" id="PS50887">
    <property type="entry name" value="GGDEF"/>
    <property type="match status" value="1"/>
</dbReference>
<dbReference type="InterPro" id="IPR050469">
    <property type="entry name" value="Diguanylate_Cyclase"/>
</dbReference>
<dbReference type="InterPro" id="IPR000160">
    <property type="entry name" value="GGDEF_dom"/>
</dbReference>